<dbReference type="EMBL" id="MVGT01001025">
    <property type="protein sequence ID" value="OVA14711.1"/>
    <property type="molecule type" value="Genomic_DNA"/>
</dbReference>
<dbReference type="Proteomes" id="UP000195402">
    <property type="component" value="Unassembled WGS sequence"/>
</dbReference>
<dbReference type="InParanoid" id="A0A200QW83"/>
<dbReference type="STRING" id="56857.A0A200QW83"/>
<evidence type="ECO:0000313" key="3">
    <source>
        <dbReference type="Proteomes" id="UP000195402"/>
    </source>
</evidence>
<evidence type="ECO:0000313" key="2">
    <source>
        <dbReference type="EMBL" id="OVA14711.1"/>
    </source>
</evidence>
<gene>
    <name evidence="2" type="ORF">BVC80_1819g27</name>
</gene>
<feature type="coiled-coil region" evidence="1">
    <location>
        <begin position="53"/>
        <end position="80"/>
    </location>
</feature>
<evidence type="ECO:0000256" key="1">
    <source>
        <dbReference type="SAM" id="Coils"/>
    </source>
</evidence>
<protein>
    <recommendedName>
        <fullName evidence="4">Protein DEFECTIVE IN MERISTEM SILENCING 3</fullName>
    </recommendedName>
</protein>
<dbReference type="PANTHER" id="PTHR33566">
    <property type="entry name" value="EN/SPM-LIKE TRANSPOSON-RELATED"/>
    <property type="match status" value="1"/>
</dbReference>
<dbReference type="PANTHER" id="PTHR33566:SF6">
    <property type="entry name" value="PROTEIN DEFECTIVE IN MERISTEM SILENCING 3"/>
    <property type="match status" value="1"/>
</dbReference>
<name>A0A200QW83_MACCD</name>
<comment type="caution">
    <text evidence="2">The sequence shown here is derived from an EMBL/GenBank/DDBJ whole genome shotgun (WGS) entry which is preliminary data.</text>
</comment>
<reference evidence="2 3" key="1">
    <citation type="journal article" date="2017" name="Mol. Plant">
        <title>The Genome of Medicinal Plant Macleaya cordata Provides New Insights into Benzylisoquinoline Alkaloids Metabolism.</title>
        <authorList>
            <person name="Liu X."/>
            <person name="Liu Y."/>
            <person name="Huang P."/>
            <person name="Ma Y."/>
            <person name="Qing Z."/>
            <person name="Tang Q."/>
            <person name="Cao H."/>
            <person name="Cheng P."/>
            <person name="Zheng Y."/>
            <person name="Yuan Z."/>
            <person name="Zhou Y."/>
            <person name="Liu J."/>
            <person name="Tang Z."/>
            <person name="Zhuo Y."/>
            <person name="Zhang Y."/>
            <person name="Yu L."/>
            <person name="Huang J."/>
            <person name="Yang P."/>
            <person name="Peng Q."/>
            <person name="Zhang J."/>
            <person name="Jiang W."/>
            <person name="Zhang Z."/>
            <person name="Lin K."/>
            <person name="Ro D.K."/>
            <person name="Chen X."/>
            <person name="Xiong X."/>
            <person name="Shang Y."/>
            <person name="Huang S."/>
            <person name="Zeng J."/>
        </authorList>
    </citation>
    <scope>NUCLEOTIDE SEQUENCE [LARGE SCALE GENOMIC DNA]</scope>
    <source>
        <strain evidence="3">cv. BLH2017</strain>
        <tissue evidence="2">Root</tissue>
    </source>
</reference>
<keyword evidence="3" id="KW-1185">Reference proteome</keyword>
<dbReference type="AlphaFoldDB" id="A0A200QW83"/>
<accession>A0A200QW83</accession>
<proteinExistence type="predicted"/>
<dbReference type="OrthoDB" id="10036779at2759"/>
<evidence type="ECO:0008006" key="4">
    <source>
        <dbReference type="Google" id="ProtNLM"/>
    </source>
</evidence>
<dbReference type="OMA" id="FEVICLE"/>
<organism evidence="2 3">
    <name type="scientific">Macleaya cordata</name>
    <name type="common">Five-seeded plume-poppy</name>
    <name type="synonym">Bocconia cordata</name>
    <dbReference type="NCBI Taxonomy" id="56857"/>
    <lineage>
        <taxon>Eukaryota</taxon>
        <taxon>Viridiplantae</taxon>
        <taxon>Streptophyta</taxon>
        <taxon>Embryophyta</taxon>
        <taxon>Tracheophyta</taxon>
        <taxon>Spermatophyta</taxon>
        <taxon>Magnoliopsida</taxon>
        <taxon>Ranunculales</taxon>
        <taxon>Papaveraceae</taxon>
        <taxon>Papaveroideae</taxon>
        <taxon>Macleaya</taxon>
    </lineage>
</organism>
<keyword evidence="1" id="KW-0175">Coiled coil</keyword>
<sequence>METTSMLPVQITPLAVQDPSVLKPLDLSDAGAVPGSEVQNGDLIKVGSIMDHTKKLQNDLQKLGHKIKVHEENLRFLKTQTHNLDESILDMQVSLGKYHSASVGAAENENSNHIQTEDNTVEQILQQEKSAAGILCQLKTRHGTQASNLPLTKDVLGIVATLGKVDDDILSRVFSEYLGLETMTAIVCKTFEGVKALETYDREGGISKSTGLHGLGPSIGRHLDGRFLVICLEGLRPYVGDFVADDTQRKLALMKPRLPSGECPPGFLGFAVNMINLDISNLSYLTASGHGLRETLFYSLFSRLQVYRTRAEMLLALPCISDGALSLDGGIIRSAGVFSLGYRKDVEVRFAISSRTSNLPMEYMDIEEKLKTTIWEKERLLEDEEREKILLNHVKHNFESKRQEFVKFLAESSSYVTQQQVSAGSRNSTPR</sequence>
<dbReference type="FunCoup" id="A0A200QW83">
    <property type="interactions" value="1492"/>
</dbReference>